<dbReference type="PANTHER" id="PTHR30629:SF2">
    <property type="entry name" value="PROPHAGE INTEGRASE INTS-RELATED"/>
    <property type="match status" value="1"/>
</dbReference>
<dbReference type="InterPro" id="IPR013762">
    <property type="entry name" value="Integrase-like_cat_sf"/>
</dbReference>
<comment type="similarity">
    <text evidence="1">Belongs to the 'phage' integrase family.</text>
</comment>
<dbReference type="EMBL" id="FYAJ01000001">
    <property type="protein sequence ID" value="SMY33250.1"/>
    <property type="molecule type" value="Genomic_DNA"/>
</dbReference>
<reference evidence="6" key="1">
    <citation type="submission" date="2017-06" db="EMBL/GenBank/DDBJ databases">
        <authorList>
            <person name="Rodrigo-Torres L."/>
            <person name="Arahal R.D."/>
            <person name="Lucena T."/>
        </authorList>
    </citation>
    <scope>NUCLEOTIDE SEQUENCE [LARGE SCALE GENOMIC DNA]</scope>
    <source>
        <strain evidence="6">CECT 9192</strain>
    </source>
</reference>
<name>A0A1Y6MBX7_9GAMM</name>
<dbReference type="RefSeq" id="WP_234998922.1">
    <property type="nucleotide sequence ID" value="NZ_FYAJ01000001.1"/>
</dbReference>
<evidence type="ECO:0000256" key="2">
    <source>
        <dbReference type="ARBA" id="ARBA00022908"/>
    </source>
</evidence>
<keyword evidence="3" id="KW-0233">DNA recombination</keyword>
<dbReference type="AlphaFoldDB" id="A0A1Y6MBX7"/>
<dbReference type="Proteomes" id="UP000195719">
    <property type="component" value="Unassembled WGS sequence"/>
</dbReference>
<evidence type="ECO:0000313" key="5">
    <source>
        <dbReference type="EMBL" id="SMY33250.1"/>
    </source>
</evidence>
<proteinExistence type="inferred from homology"/>
<evidence type="ECO:0000313" key="6">
    <source>
        <dbReference type="Proteomes" id="UP000195719"/>
    </source>
</evidence>
<keyword evidence="6" id="KW-1185">Reference proteome</keyword>
<sequence length="111" mass="12646">MPNSPSFPTVNAREGDRESTISLDKPITISAANRYIRRIRDGLPIEDWRTHDFRRSLSTGASELGVMPHVVEKMLGHELGGVLAVYNKHDWLKDQLEGYELYAEKLDSYLC</sequence>
<gene>
    <name evidence="5" type="ORF">PAND9192_00840</name>
</gene>
<dbReference type="Gene3D" id="1.10.443.10">
    <property type="entry name" value="Intergrase catalytic core"/>
    <property type="match status" value="1"/>
</dbReference>
<evidence type="ECO:0000256" key="1">
    <source>
        <dbReference type="ARBA" id="ARBA00008857"/>
    </source>
</evidence>
<keyword evidence="2" id="KW-0229">DNA integration</keyword>
<evidence type="ECO:0000259" key="4">
    <source>
        <dbReference type="Pfam" id="PF00589"/>
    </source>
</evidence>
<accession>A0A1Y6MBX7</accession>
<organism evidence="5 6">
    <name type="scientific">Photobacterium andalusiense</name>
    <dbReference type="NCBI Taxonomy" id="2204296"/>
    <lineage>
        <taxon>Bacteria</taxon>
        <taxon>Pseudomonadati</taxon>
        <taxon>Pseudomonadota</taxon>
        <taxon>Gammaproteobacteria</taxon>
        <taxon>Vibrionales</taxon>
        <taxon>Vibrionaceae</taxon>
        <taxon>Photobacterium</taxon>
    </lineage>
</organism>
<protein>
    <submittedName>
        <fullName evidence="5">Phage integrase family protein</fullName>
    </submittedName>
</protein>
<dbReference type="GO" id="GO:0003677">
    <property type="term" value="F:DNA binding"/>
    <property type="evidence" value="ECO:0007669"/>
    <property type="project" value="InterPro"/>
</dbReference>
<dbReference type="GO" id="GO:0006310">
    <property type="term" value="P:DNA recombination"/>
    <property type="evidence" value="ECO:0007669"/>
    <property type="project" value="UniProtKB-KW"/>
</dbReference>
<dbReference type="Pfam" id="PF00589">
    <property type="entry name" value="Phage_integrase"/>
    <property type="match status" value="1"/>
</dbReference>
<dbReference type="GO" id="GO:0015074">
    <property type="term" value="P:DNA integration"/>
    <property type="evidence" value="ECO:0007669"/>
    <property type="project" value="UniProtKB-KW"/>
</dbReference>
<evidence type="ECO:0000256" key="3">
    <source>
        <dbReference type="ARBA" id="ARBA00023172"/>
    </source>
</evidence>
<dbReference type="SUPFAM" id="SSF56349">
    <property type="entry name" value="DNA breaking-rejoining enzymes"/>
    <property type="match status" value="1"/>
</dbReference>
<dbReference type="InterPro" id="IPR011010">
    <property type="entry name" value="DNA_brk_join_enz"/>
</dbReference>
<dbReference type="InterPro" id="IPR002104">
    <property type="entry name" value="Integrase_catalytic"/>
</dbReference>
<dbReference type="PANTHER" id="PTHR30629">
    <property type="entry name" value="PROPHAGE INTEGRASE"/>
    <property type="match status" value="1"/>
</dbReference>
<dbReference type="InterPro" id="IPR050808">
    <property type="entry name" value="Phage_Integrase"/>
</dbReference>
<feature type="domain" description="Tyr recombinase" evidence="4">
    <location>
        <begin position="24"/>
        <end position="89"/>
    </location>
</feature>